<evidence type="ECO:0000313" key="5">
    <source>
        <dbReference type="Proteomes" id="UP001215712"/>
    </source>
</evidence>
<comment type="caution">
    <text evidence="4">The sequence shown here is derived from an EMBL/GenBank/DDBJ whole genome shotgun (WGS) entry which is preliminary data.</text>
</comment>
<feature type="repeat" description="WD" evidence="3">
    <location>
        <begin position="1"/>
        <end position="19"/>
    </location>
</feature>
<dbReference type="PRINTS" id="PR00320">
    <property type="entry name" value="GPROTEINBRPT"/>
</dbReference>
<reference evidence="4" key="2">
    <citation type="submission" date="2023-01" db="EMBL/GenBank/DDBJ databases">
        <authorList>
            <person name="Petersen C."/>
        </authorList>
    </citation>
    <scope>NUCLEOTIDE SEQUENCE</scope>
    <source>
        <strain evidence="4">IBT 17514</strain>
    </source>
</reference>
<dbReference type="SUPFAM" id="SSF50978">
    <property type="entry name" value="WD40 repeat-like"/>
    <property type="match status" value="2"/>
</dbReference>
<dbReference type="Pfam" id="PF00400">
    <property type="entry name" value="WD40"/>
    <property type="match status" value="6"/>
</dbReference>
<dbReference type="PANTHER" id="PTHR19848:SF8">
    <property type="entry name" value="F-BOX AND WD REPEAT DOMAIN CONTAINING 7"/>
    <property type="match status" value="1"/>
</dbReference>
<keyword evidence="2" id="KW-0677">Repeat</keyword>
<dbReference type="EMBL" id="JAQJAN010000002">
    <property type="protein sequence ID" value="KAJ5738106.1"/>
    <property type="molecule type" value="Genomic_DNA"/>
</dbReference>
<keyword evidence="5" id="KW-1185">Reference proteome</keyword>
<dbReference type="AlphaFoldDB" id="A0AAD6N055"/>
<protein>
    <submittedName>
        <fullName evidence="4">WD40-repeat-containing domain protein</fullName>
    </submittedName>
</protein>
<accession>A0AAD6N055</accession>
<dbReference type="InterPro" id="IPR015943">
    <property type="entry name" value="WD40/YVTN_repeat-like_dom_sf"/>
</dbReference>
<gene>
    <name evidence="4" type="ORF">N7493_001261</name>
</gene>
<dbReference type="PROSITE" id="PS00678">
    <property type="entry name" value="WD_REPEATS_1"/>
    <property type="match status" value="3"/>
</dbReference>
<dbReference type="InterPro" id="IPR036322">
    <property type="entry name" value="WD40_repeat_dom_sf"/>
</dbReference>
<evidence type="ECO:0000256" key="3">
    <source>
        <dbReference type="PROSITE-ProRule" id="PRU00221"/>
    </source>
</evidence>
<evidence type="ECO:0000256" key="2">
    <source>
        <dbReference type="ARBA" id="ARBA00022737"/>
    </source>
</evidence>
<dbReference type="PROSITE" id="PS50294">
    <property type="entry name" value="WD_REPEATS_REGION"/>
    <property type="match status" value="4"/>
</dbReference>
<keyword evidence="1 3" id="KW-0853">WD repeat</keyword>
<sequence length="361" mass="39185">MSDGGIRIWDFTTGALKQSFRAHENLVMSIQVAFSETGMLASAGDKILKIWDPELGLLQHTLLGHSSLISDVIFSPDGNILASCSDDTTIKLWDVSTGTLILTLEGHSEQATSLSFSFGGSRIASASWDETVNIWDVSMGTKLLTFNCPYPAKTRAFFPQGSWVAFALTKESIYGMLPLGIFVTISSDGKSLATGSEDNHNTVEVWDVTTAVVRQRFEGHTNWIFQVAFSPDIQQLASCSRDGTIKLWQLDPTVLLSDSSNPEVEQPGFSLPENTVRIWDSVDGDLQTTLKGHSGDLACVAFSLDGTMILDFGMLTGSLKHEFKGHSDRVLSVDISQSGCWIASGSCDKTVKLWNIASGAE</sequence>
<dbReference type="InterPro" id="IPR001680">
    <property type="entry name" value="WD40_rpt"/>
</dbReference>
<dbReference type="InterPro" id="IPR020472">
    <property type="entry name" value="WD40_PAC1"/>
</dbReference>
<dbReference type="Proteomes" id="UP001215712">
    <property type="component" value="Unassembled WGS sequence"/>
</dbReference>
<proteinExistence type="predicted"/>
<dbReference type="Gene3D" id="2.130.10.10">
    <property type="entry name" value="YVTN repeat-like/Quinoprotein amine dehydrogenase"/>
    <property type="match status" value="5"/>
</dbReference>
<feature type="repeat" description="WD" evidence="3">
    <location>
        <begin position="20"/>
        <end position="52"/>
    </location>
</feature>
<dbReference type="SMART" id="SM00320">
    <property type="entry name" value="WD40"/>
    <property type="match status" value="6"/>
</dbReference>
<dbReference type="CDD" id="cd00200">
    <property type="entry name" value="WD40"/>
    <property type="match status" value="1"/>
</dbReference>
<name>A0AAD6N055_9EURO</name>
<evidence type="ECO:0000313" key="4">
    <source>
        <dbReference type="EMBL" id="KAJ5738106.1"/>
    </source>
</evidence>
<evidence type="ECO:0000256" key="1">
    <source>
        <dbReference type="ARBA" id="ARBA00022574"/>
    </source>
</evidence>
<dbReference type="PROSITE" id="PS50082">
    <property type="entry name" value="WD_REPEATS_2"/>
    <property type="match status" value="6"/>
</dbReference>
<dbReference type="PANTHER" id="PTHR19848">
    <property type="entry name" value="WD40 REPEAT PROTEIN"/>
    <property type="match status" value="1"/>
</dbReference>
<organism evidence="4 5">
    <name type="scientific">Penicillium malachiteum</name>
    <dbReference type="NCBI Taxonomy" id="1324776"/>
    <lineage>
        <taxon>Eukaryota</taxon>
        <taxon>Fungi</taxon>
        <taxon>Dikarya</taxon>
        <taxon>Ascomycota</taxon>
        <taxon>Pezizomycotina</taxon>
        <taxon>Eurotiomycetes</taxon>
        <taxon>Eurotiomycetidae</taxon>
        <taxon>Eurotiales</taxon>
        <taxon>Aspergillaceae</taxon>
        <taxon>Penicillium</taxon>
    </lineage>
</organism>
<feature type="repeat" description="WD" evidence="3">
    <location>
        <begin position="323"/>
        <end position="361"/>
    </location>
</feature>
<reference evidence="4" key="1">
    <citation type="journal article" date="2023" name="IMA Fungus">
        <title>Comparative genomic study of the Penicillium genus elucidates a diverse pangenome and 15 lateral gene transfer events.</title>
        <authorList>
            <person name="Petersen C."/>
            <person name="Sorensen T."/>
            <person name="Nielsen M.R."/>
            <person name="Sondergaard T.E."/>
            <person name="Sorensen J.L."/>
            <person name="Fitzpatrick D.A."/>
            <person name="Frisvad J.C."/>
            <person name="Nielsen K.L."/>
        </authorList>
    </citation>
    <scope>NUCLEOTIDE SEQUENCE</scope>
    <source>
        <strain evidence="4">IBT 17514</strain>
    </source>
</reference>
<feature type="repeat" description="WD" evidence="3">
    <location>
        <begin position="62"/>
        <end position="103"/>
    </location>
</feature>
<feature type="repeat" description="WD" evidence="3">
    <location>
        <begin position="217"/>
        <end position="251"/>
    </location>
</feature>
<dbReference type="InterPro" id="IPR019775">
    <property type="entry name" value="WD40_repeat_CS"/>
</dbReference>
<feature type="repeat" description="WD" evidence="3">
    <location>
        <begin position="104"/>
        <end position="145"/>
    </location>
</feature>